<dbReference type="GO" id="GO:2000042">
    <property type="term" value="P:negative regulation of double-strand break repair via homologous recombination"/>
    <property type="evidence" value="ECO:0007669"/>
    <property type="project" value="TreeGrafter"/>
</dbReference>
<proteinExistence type="predicted"/>
<dbReference type="Proteomes" id="UP000770717">
    <property type="component" value="Unassembled WGS sequence"/>
</dbReference>
<dbReference type="PANTHER" id="PTHR41404:SF1">
    <property type="entry name" value="SHIELDIN COMPLEX SUBUNIT 3"/>
    <property type="match status" value="1"/>
</dbReference>
<dbReference type="PANTHER" id="PTHR41404">
    <property type="entry name" value="SHIELDIN COMPLEX SUBUNIT 3"/>
    <property type="match status" value="1"/>
</dbReference>
<comment type="caution">
    <text evidence="1">The sequence shown here is derived from an EMBL/GenBank/DDBJ whole genome shotgun (WGS) entry which is preliminary data.</text>
</comment>
<protein>
    <submittedName>
        <fullName evidence="1">Uncharacterized protein</fullName>
    </submittedName>
</protein>
<dbReference type="OrthoDB" id="5963356at2759"/>
<sequence length="250" mass="28551">MEVILHCRPTQNNSDDLQKIAAGSLEEFPLRLLPKFVPWFPYHLPTLTLKPQKCPPSISRNLSSEVDYNSFDPLNVEPSLCCDPTPNLLEFKANTSSDDDMQVVSAEQDRVVYEASNISETVCKEKMFLRSWSVCTQRTGNKDLVIPPSPDLKYILDRLKLNLFHRGRWTILPSVCGDLSLEEVWDKLTRMIKHGVLPSCNATMQRDIGEIWIFCDLRYCEHVGQLVRSKLRLAGKINLFVHKHGVVLSV</sequence>
<organism evidence="1 2">
    <name type="scientific">Eleutherodactylus coqui</name>
    <name type="common">Puerto Rican coqui</name>
    <dbReference type="NCBI Taxonomy" id="57060"/>
    <lineage>
        <taxon>Eukaryota</taxon>
        <taxon>Metazoa</taxon>
        <taxon>Chordata</taxon>
        <taxon>Craniata</taxon>
        <taxon>Vertebrata</taxon>
        <taxon>Euteleostomi</taxon>
        <taxon>Amphibia</taxon>
        <taxon>Batrachia</taxon>
        <taxon>Anura</taxon>
        <taxon>Neobatrachia</taxon>
        <taxon>Hyloidea</taxon>
        <taxon>Eleutherodactylidae</taxon>
        <taxon>Eleutherodactylinae</taxon>
        <taxon>Eleutherodactylus</taxon>
        <taxon>Eleutherodactylus</taxon>
    </lineage>
</organism>
<evidence type="ECO:0000313" key="1">
    <source>
        <dbReference type="EMBL" id="KAG9488189.1"/>
    </source>
</evidence>
<dbReference type="AlphaFoldDB" id="A0A8J6FK91"/>
<dbReference type="GO" id="GO:2001034">
    <property type="term" value="P:positive regulation of double-strand break repair via nonhomologous end joining"/>
    <property type="evidence" value="ECO:0007669"/>
    <property type="project" value="TreeGrafter"/>
</dbReference>
<dbReference type="InterPro" id="IPR039996">
    <property type="entry name" value="Shieldin_RINN1"/>
</dbReference>
<evidence type="ECO:0000313" key="2">
    <source>
        <dbReference type="Proteomes" id="UP000770717"/>
    </source>
</evidence>
<dbReference type="EMBL" id="WNTK01000003">
    <property type="protein sequence ID" value="KAG9488189.1"/>
    <property type="molecule type" value="Genomic_DNA"/>
</dbReference>
<name>A0A8J6FK91_ELECQ</name>
<gene>
    <name evidence="1" type="ORF">GDO78_007795</name>
</gene>
<keyword evidence="2" id="KW-1185">Reference proteome</keyword>
<dbReference type="CDD" id="cd22293">
    <property type="entry name" value="RBD_SHLD3_N"/>
    <property type="match status" value="1"/>
</dbReference>
<reference evidence="1" key="1">
    <citation type="thesis" date="2020" institute="ProQuest LLC" country="789 East Eisenhower Parkway, Ann Arbor, MI, USA">
        <title>Comparative Genomics and Chromosome Evolution.</title>
        <authorList>
            <person name="Mudd A.B."/>
        </authorList>
    </citation>
    <scope>NUCLEOTIDE SEQUENCE</scope>
    <source>
        <strain evidence="1">HN-11 Male</strain>
        <tissue evidence="1">Kidney and liver</tissue>
    </source>
</reference>
<dbReference type="GO" id="GO:0045830">
    <property type="term" value="P:positive regulation of isotype switching"/>
    <property type="evidence" value="ECO:0007669"/>
    <property type="project" value="TreeGrafter"/>
</dbReference>
<accession>A0A8J6FK91</accession>